<feature type="transmembrane region" description="Helical" evidence="5">
    <location>
        <begin position="40"/>
        <end position="59"/>
    </location>
</feature>
<dbReference type="STRING" id="632773.BBEV_0523"/>
<dbReference type="Proteomes" id="UP000094463">
    <property type="component" value="Chromosome"/>
</dbReference>
<evidence type="ECO:0000256" key="2">
    <source>
        <dbReference type="ARBA" id="ARBA00022692"/>
    </source>
</evidence>
<accession>A0A1D7QSC9</accession>
<evidence type="ECO:0000313" key="6">
    <source>
        <dbReference type="EMBL" id="AOM81916.1"/>
    </source>
</evidence>
<name>A0A1D7QSC9_9BACI</name>
<dbReference type="Pfam" id="PF13564">
    <property type="entry name" value="DoxX_2"/>
    <property type="match status" value="1"/>
</dbReference>
<feature type="transmembrane region" description="Helical" evidence="5">
    <location>
        <begin position="65"/>
        <end position="84"/>
    </location>
</feature>
<keyword evidence="3 5" id="KW-1133">Transmembrane helix</keyword>
<dbReference type="GO" id="GO:0016020">
    <property type="term" value="C:membrane"/>
    <property type="evidence" value="ECO:0007669"/>
    <property type="project" value="UniProtKB-SubCell"/>
</dbReference>
<feature type="transmembrane region" description="Helical" evidence="5">
    <location>
        <begin position="96"/>
        <end position="113"/>
    </location>
</feature>
<dbReference type="EMBL" id="CP012502">
    <property type="protein sequence ID" value="AOM81916.1"/>
    <property type="molecule type" value="Genomic_DNA"/>
</dbReference>
<comment type="subcellular location">
    <subcellularLocation>
        <location evidence="1">Membrane</location>
        <topology evidence="1">Multi-pass membrane protein</topology>
    </subcellularLocation>
</comment>
<dbReference type="KEGG" id="bbev:BBEV_0523"/>
<gene>
    <name evidence="6" type="ORF">BBEV_0523</name>
</gene>
<evidence type="ECO:0000256" key="5">
    <source>
        <dbReference type="SAM" id="Phobius"/>
    </source>
</evidence>
<evidence type="ECO:0000256" key="1">
    <source>
        <dbReference type="ARBA" id="ARBA00004141"/>
    </source>
</evidence>
<organism evidence="6 7">
    <name type="scientific">Salisediminibacterium beveridgei</name>
    <dbReference type="NCBI Taxonomy" id="632773"/>
    <lineage>
        <taxon>Bacteria</taxon>
        <taxon>Bacillati</taxon>
        <taxon>Bacillota</taxon>
        <taxon>Bacilli</taxon>
        <taxon>Bacillales</taxon>
        <taxon>Bacillaceae</taxon>
        <taxon>Salisediminibacterium</taxon>
    </lineage>
</organism>
<keyword evidence="2 5" id="KW-0812">Transmembrane</keyword>
<feature type="transmembrane region" description="Helical" evidence="5">
    <location>
        <begin position="6"/>
        <end position="28"/>
    </location>
</feature>
<keyword evidence="7" id="KW-1185">Reference proteome</keyword>
<proteinExistence type="predicted"/>
<evidence type="ECO:0000256" key="3">
    <source>
        <dbReference type="ARBA" id="ARBA00022989"/>
    </source>
</evidence>
<evidence type="ECO:0000313" key="7">
    <source>
        <dbReference type="Proteomes" id="UP000094463"/>
    </source>
</evidence>
<keyword evidence="4 5" id="KW-0472">Membrane</keyword>
<protein>
    <submittedName>
        <fullName evidence="6">DoxX Family Protein</fullName>
    </submittedName>
</protein>
<dbReference type="AlphaFoldDB" id="A0A1D7QSC9"/>
<dbReference type="InterPro" id="IPR032808">
    <property type="entry name" value="DoxX"/>
</dbReference>
<reference evidence="6 7" key="1">
    <citation type="submission" date="2015-08" db="EMBL/GenBank/DDBJ databases">
        <title>The complete genome sequence of Bacillus beveridgei MLTeJB.</title>
        <authorList>
            <person name="Hanson T.E."/>
            <person name="Mesa C."/>
            <person name="Basesman S.M."/>
            <person name="Oremland R.S."/>
        </authorList>
    </citation>
    <scope>NUCLEOTIDE SEQUENCE [LARGE SCALE GENOMIC DNA]</scope>
    <source>
        <strain evidence="6 7">MLTeJB</strain>
    </source>
</reference>
<sequence>MISPLAFGLILVSSISFIVYGLTCIFSVKMKEEFKRFGLAKFPELIGVLEIAGGIGLLIGLYFPFFLVLSTGGLTFLMFMALFFRMKAGDTFWQSSPATVFMILTGYLFVVAVNL</sequence>
<evidence type="ECO:0000256" key="4">
    <source>
        <dbReference type="ARBA" id="ARBA00023136"/>
    </source>
</evidence>